<dbReference type="AlphaFoldDB" id="A0A7R9J976"/>
<organism evidence="1">
    <name type="scientific">Timema californicum</name>
    <name type="common">California timema</name>
    <name type="synonym">Walking stick</name>
    <dbReference type="NCBI Taxonomy" id="61474"/>
    <lineage>
        <taxon>Eukaryota</taxon>
        <taxon>Metazoa</taxon>
        <taxon>Ecdysozoa</taxon>
        <taxon>Arthropoda</taxon>
        <taxon>Hexapoda</taxon>
        <taxon>Insecta</taxon>
        <taxon>Pterygota</taxon>
        <taxon>Neoptera</taxon>
        <taxon>Polyneoptera</taxon>
        <taxon>Phasmatodea</taxon>
        <taxon>Timematodea</taxon>
        <taxon>Timematoidea</taxon>
        <taxon>Timematidae</taxon>
        <taxon>Timema</taxon>
    </lineage>
</organism>
<accession>A0A7R9J976</accession>
<name>A0A7R9J976_TIMCA</name>
<proteinExistence type="predicted"/>
<evidence type="ECO:0000313" key="1">
    <source>
        <dbReference type="EMBL" id="CAD7575055.1"/>
    </source>
</evidence>
<protein>
    <submittedName>
        <fullName evidence="1">(California timema) hypothetical protein</fullName>
    </submittedName>
</protein>
<sequence length="537" mass="60318">MDTPASITDTIITDYKIMDISMPKVLNDRSVAKQNMYHRVGSSTSDNYITNLSETRRNALASDNRWCNTRTKVFRCYSDTSISGNESCRVPLLRPRSIQPTISTAFKKYGETDDSFGSSTRSTELGRRIERWSNKERGPTTHEILPSDPYELYKAQPKQSSDYSLQTVTTKMSQSDTTVQPIIIIETSSLNSVNTTIKDSTDGQSPEQLFASYYLKKNTLKGKDIKDNFENEIQENKSFADSFSQQNFKEEASEREFINAVAIIHKKFIGPGPVEPSFVAELQDALKIVLINKQRQSICRDQLSVKISGDSSKVTSEAGFVNVYPTVDNPYVSEDRATKIPKQYYTDDSGEVRLQKMFEHYRDSLTESVPCTLELSKTEDSIQSSDLSLPIWGRPDFSVTTQLYSDKNVTFNDFSNKNQSDVNLLPELDGSSSQPVFDTVLPTKVSRPVRVGPSTSESSSLIRSTPTRYKPNQVKSWINYSKNTRTMFKSEPAFAWRESVKPPPVHPTKIQTSISPSSAVELNTTSTLANYATEAGL</sequence>
<reference evidence="1" key="1">
    <citation type="submission" date="2020-11" db="EMBL/GenBank/DDBJ databases">
        <authorList>
            <person name="Tran Van P."/>
        </authorList>
    </citation>
    <scope>NUCLEOTIDE SEQUENCE</scope>
</reference>
<gene>
    <name evidence="1" type="ORF">TCMB3V08_LOCUS7654</name>
</gene>
<dbReference type="EMBL" id="OE182884">
    <property type="protein sequence ID" value="CAD7575055.1"/>
    <property type="molecule type" value="Genomic_DNA"/>
</dbReference>